<organism evidence="3 4">
    <name type="scientific">Streptomyces mooreae</name>
    <dbReference type="NCBI Taxonomy" id="3075523"/>
    <lineage>
        <taxon>Bacteria</taxon>
        <taxon>Bacillati</taxon>
        <taxon>Actinomycetota</taxon>
        <taxon>Actinomycetes</taxon>
        <taxon>Kitasatosporales</taxon>
        <taxon>Streptomycetaceae</taxon>
        <taxon>Streptomyces</taxon>
    </lineage>
</organism>
<dbReference type="InterPro" id="IPR013736">
    <property type="entry name" value="Xaa-Pro_dipept_C"/>
</dbReference>
<dbReference type="InterPro" id="IPR050585">
    <property type="entry name" value="Xaa-Pro_dipeptidyl-ppase/CocE"/>
</dbReference>
<feature type="domain" description="Xaa-Pro dipeptidyl-peptidase C-terminal" evidence="2">
    <location>
        <begin position="306"/>
        <end position="560"/>
    </location>
</feature>
<sequence length="570" mass="63038">MLVDWDAPITMDDGVELRADVFLPDDGVAHPVIMSHGPYAKGLAFQEGFAPMWRTLADEHPDAVAGSSNRYQNWETADPEKWVPDGYVVIRVDSRGAGRSPGYLDIFSPRETRDYYECIEWAGAQPWSNGRVGLLGISYYAVNQWQVAALRPPHLAAICPWEGGTDFYRELTHHGGILHTFLQQWYPAQVAPVQHGVGGSPWHRITGVPVTGPGVLSDEERAKNAADPVGAVHDHALLDAYYRERTADLSRITVPVLTAVNWAHHLHTRGGFEGYERAGSDRKWLEVHGLQHWVEFYTEYGVGLQKRFFGHFLQGRDTGWDDQPPVLLNIRRADGGFEQRPEGEWPLARTRWTAFHLDVDRLALAPAAAPRERSAGFDALGEGLTFWTEPLTDELELTGPAAASLRVASSTTDADLFLTLRVQDPGGREVTFVSAMDPHGAVGLGWLRASLRKLDRARSEPYRPWHTFDERQPLTPGEPVDLHVEIWPTSVVVPAGYRLGVSVQGRDFELPGKGPWPSASGVAMRGNGTFLHTDAEDRGSDVYAGRTTLISGGRHPSFLLLPVVPDKDGG</sequence>
<dbReference type="InterPro" id="IPR029058">
    <property type="entry name" value="AB_hydrolase_fold"/>
</dbReference>
<name>A0ABU2THI9_9ACTN</name>
<keyword evidence="4" id="KW-1185">Reference proteome</keyword>
<keyword evidence="1 3" id="KW-0378">Hydrolase</keyword>
<proteinExistence type="predicted"/>
<dbReference type="SUPFAM" id="SSF49785">
    <property type="entry name" value="Galactose-binding domain-like"/>
    <property type="match status" value="1"/>
</dbReference>
<evidence type="ECO:0000313" key="4">
    <source>
        <dbReference type="Proteomes" id="UP001180551"/>
    </source>
</evidence>
<evidence type="ECO:0000313" key="3">
    <source>
        <dbReference type="EMBL" id="MDT0460382.1"/>
    </source>
</evidence>
<dbReference type="PANTHER" id="PTHR43056:SF10">
    <property type="entry name" value="COCE_NOND FAMILY, PUTATIVE (AFU_ORTHOLOGUE AFUA_7G00600)-RELATED"/>
    <property type="match status" value="1"/>
</dbReference>
<dbReference type="Gene3D" id="1.10.3020.20">
    <property type="match status" value="1"/>
</dbReference>
<dbReference type="NCBIfam" id="TIGR00976">
    <property type="entry name" value="CocE_NonD"/>
    <property type="match status" value="1"/>
</dbReference>
<dbReference type="RefSeq" id="WP_311627322.1">
    <property type="nucleotide sequence ID" value="NZ_JAVRFE010000063.1"/>
</dbReference>
<protein>
    <submittedName>
        <fullName evidence="3">CocE/NonD family hydrolase</fullName>
    </submittedName>
</protein>
<dbReference type="Gene3D" id="3.40.50.1820">
    <property type="entry name" value="alpha/beta hydrolase"/>
    <property type="match status" value="1"/>
</dbReference>
<evidence type="ECO:0000256" key="1">
    <source>
        <dbReference type="ARBA" id="ARBA00022801"/>
    </source>
</evidence>
<reference evidence="3" key="1">
    <citation type="submission" date="2024-05" db="EMBL/GenBank/DDBJ databases">
        <title>30 novel species of actinomycetes from the DSMZ collection.</title>
        <authorList>
            <person name="Nouioui I."/>
        </authorList>
    </citation>
    <scope>NUCLEOTIDE SEQUENCE</scope>
    <source>
        <strain evidence="3">DSM 41527</strain>
    </source>
</reference>
<dbReference type="InterPro" id="IPR008979">
    <property type="entry name" value="Galactose-bd-like_sf"/>
</dbReference>
<dbReference type="InterPro" id="IPR005674">
    <property type="entry name" value="CocE/Ser_esterase"/>
</dbReference>
<dbReference type="Pfam" id="PF08530">
    <property type="entry name" value="PepX_C"/>
    <property type="match status" value="1"/>
</dbReference>
<dbReference type="GO" id="GO:0016787">
    <property type="term" value="F:hydrolase activity"/>
    <property type="evidence" value="ECO:0007669"/>
    <property type="project" value="UniProtKB-KW"/>
</dbReference>
<gene>
    <name evidence="3" type="ORF">RM550_32455</name>
</gene>
<dbReference type="Pfam" id="PF02129">
    <property type="entry name" value="Peptidase_S15"/>
    <property type="match status" value="1"/>
</dbReference>
<accession>A0ABU2THI9</accession>
<dbReference type="Gene3D" id="2.60.120.260">
    <property type="entry name" value="Galactose-binding domain-like"/>
    <property type="match status" value="1"/>
</dbReference>
<dbReference type="Proteomes" id="UP001180551">
    <property type="component" value="Unassembled WGS sequence"/>
</dbReference>
<dbReference type="EMBL" id="JAVRFE010000063">
    <property type="protein sequence ID" value="MDT0460382.1"/>
    <property type="molecule type" value="Genomic_DNA"/>
</dbReference>
<dbReference type="PANTHER" id="PTHR43056">
    <property type="entry name" value="PEPTIDASE S9 PROLYL OLIGOPEPTIDASE"/>
    <property type="match status" value="1"/>
</dbReference>
<dbReference type="InterPro" id="IPR000383">
    <property type="entry name" value="Xaa-Pro-like_dom"/>
</dbReference>
<dbReference type="SUPFAM" id="SSF53474">
    <property type="entry name" value="alpha/beta-Hydrolases"/>
    <property type="match status" value="1"/>
</dbReference>
<dbReference type="SMART" id="SM00939">
    <property type="entry name" value="PepX_C"/>
    <property type="match status" value="1"/>
</dbReference>
<evidence type="ECO:0000259" key="2">
    <source>
        <dbReference type="SMART" id="SM00939"/>
    </source>
</evidence>
<comment type="caution">
    <text evidence="3">The sequence shown here is derived from an EMBL/GenBank/DDBJ whole genome shotgun (WGS) entry which is preliminary data.</text>
</comment>